<keyword evidence="2" id="KW-1185">Reference proteome</keyword>
<dbReference type="AlphaFoldDB" id="A0A2R8B0W3"/>
<accession>A0A2R8B0W3</accession>
<name>A0A2R8B0W3_9RHOB</name>
<dbReference type="Proteomes" id="UP000244904">
    <property type="component" value="Unassembled WGS sequence"/>
</dbReference>
<sequence length="57" mass="6474">MSASSLEEKALRLFRTFEHAGKNVNRVTVEGRRIVLDLGQGEVVDDFEEVDMRHGKT</sequence>
<evidence type="ECO:0000313" key="1">
    <source>
        <dbReference type="EMBL" id="SPF81935.1"/>
    </source>
</evidence>
<protein>
    <submittedName>
        <fullName evidence="1">Uncharacterized protein</fullName>
    </submittedName>
</protein>
<dbReference type="EMBL" id="OMOJ01000016">
    <property type="protein sequence ID" value="SPF81935.1"/>
    <property type="molecule type" value="Genomic_DNA"/>
</dbReference>
<organism evidence="1 2">
    <name type="scientific">Pseudoprimorskyibacter insulae</name>
    <dbReference type="NCBI Taxonomy" id="1695997"/>
    <lineage>
        <taxon>Bacteria</taxon>
        <taxon>Pseudomonadati</taxon>
        <taxon>Pseudomonadota</taxon>
        <taxon>Alphaproteobacteria</taxon>
        <taxon>Rhodobacterales</taxon>
        <taxon>Paracoccaceae</taxon>
        <taxon>Pseudoprimorskyibacter</taxon>
    </lineage>
</organism>
<proteinExistence type="predicted"/>
<gene>
    <name evidence="1" type="ORF">PRI8871_03762</name>
</gene>
<dbReference type="RefSeq" id="WP_181389534.1">
    <property type="nucleotide sequence ID" value="NZ_OMOJ01000016.1"/>
</dbReference>
<evidence type="ECO:0000313" key="2">
    <source>
        <dbReference type="Proteomes" id="UP000244904"/>
    </source>
</evidence>
<reference evidence="2" key="1">
    <citation type="submission" date="2018-03" db="EMBL/GenBank/DDBJ databases">
        <authorList>
            <person name="Rodrigo-Torres L."/>
            <person name="Arahal R. D."/>
            <person name="Lucena T."/>
        </authorList>
    </citation>
    <scope>NUCLEOTIDE SEQUENCE [LARGE SCALE GENOMIC DNA]</scope>
    <source>
        <strain evidence="2">CECT 8871</strain>
    </source>
</reference>